<evidence type="ECO:0000313" key="4">
    <source>
        <dbReference type="Proteomes" id="UP000290985"/>
    </source>
</evidence>
<organism evidence="3 4">
    <name type="scientific">Mycoplasmopsis citelli</name>
    <dbReference type="NCBI Taxonomy" id="171281"/>
    <lineage>
        <taxon>Bacteria</taxon>
        <taxon>Bacillati</taxon>
        <taxon>Mycoplasmatota</taxon>
        <taxon>Mycoplasmoidales</taxon>
        <taxon>Metamycoplasmataceae</taxon>
        <taxon>Mycoplasmopsis</taxon>
    </lineage>
</organism>
<evidence type="ECO:0000256" key="2">
    <source>
        <dbReference type="SAM" id="SignalP"/>
    </source>
</evidence>
<feature type="signal peptide" evidence="2">
    <location>
        <begin position="1"/>
        <end position="23"/>
    </location>
</feature>
<reference evidence="3 4" key="1">
    <citation type="submission" date="2019-01" db="EMBL/GenBank/DDBJ databases">
        <authorList>
            <consortium name="Pathogen Informatics"/>
        </authorList>
    </citation>
    <scope>NUCLEOTIDE SEQUENCE [LARGE SCALE GENOMIC DNA]</scope>
    <source>
        <strain evidence="3 4">NCTC10181</strain>
    </source>
</reference>
<name>A0A449B206_9BACT</name>
<feature type="coiled-coil region" evidence="1">
    <location>
        <begin position="632"/>
        <end position="679"/>
    </location>
</feature>
<dbReference type="KEGG" id="mcit:NCTC10181_00429"/>
<dbReference type="RefSeq" id="WP_129725390.1">
    <property type="nucleotide sequence ID" value="NZ_LR215036.1"/>
</dbReference>
<keyword evidence="2" id="KW-0732">Signal</keyword>
<dbReference type="Proteomes" id="UP000290985">
    <property type="component" value="Chromosome"/>
</dbReference>
<dbReference type="OrthoDB" id="308918at2"/>
<evidence type="ECO:0000313" key="3">
    <source>
        <dbReference type="EMBL" id="VEU74575.1"/>
    </source>
</evidence>
<feature type="chain" id="PRO_5019271420" evidence="2">
    <location>
        <begin position="24"/>
        <end position="2897"/>
    </location>
</feature>
<protein>
    <submittedName>
        <fullName evidence="3">Uncharacterized protein</fullName>
    </submittedName>
</protein>
<sequence length="2897" mass="329194">MPKKQTKKSFVIASSVTAPLAVALGATLFSIHSNEAVKNNNVYQNLLEGENLFKLYSPYFSISNQEKNDILSLYSEAKNQWNSPDKKLQEKLTLLDGVQAKVFDFYINNLDKVDFKEQEPTIFWKKILDNQEARIRESDLQNQLTQLKEDYSFKFFEVLYNSTNEQKQNYLKNIAQEISKLVVAQNEILSPFINLLEGTSKKIDAIVFDGLKKEVSSSLVPLYSRIIDNNIHLNEVQIASQDTTNKVASLQEILEKNQVEINEINEYLKLIEPYTENVAYNNKQKANVKNFLASTKINLNIAQTAADINLIRNNLVTFYEQISDSSKSVSEIKQVIGELNDYVDKFDDSLDFNKKLVTNLIEKTLLINDKNNLITQKSELFSEFYSLKFVNELLNDLKNKVSLSVKDNLILQSKAIIINSQIDTIFNKKLPNKQLASEFFSFYNTQIKELDLLKYLNNELKLIESQSTFVKNLSFANEDILNKLKELHNQVVKTYSNDVSSTFLTEVKNKLNEEFRLILKGYLKQLILKANEQLNLLRHVDNPINKDVIDQAKDLEAIALPMTEDFNPVPTVILIENIKAYNFKIQNLINANKQSQTEIISEFADDYLTVVFSGRDPKYIPTKNEQQRIDLYNDLKKRLDELRKLVNEGNGTPEIEKELEEIKQKLQNIIDTADKFREISNLDKEILDTIKRKLESENANELKPYVEAIEKIRSQLDGLFTNPNATNEQVQDLINQLNKALKDLNEVDTKELLEKKINDLKKIINDKSNPDNTSAGSSALNDRLRDLIKETEDVSNQQKSNQAIDLAKKLIEIAPVLFELELNKKRLLEIIEQKSSDQYSKTRTIQAIKNGKEQIVISDDLVARLNDPNNIPNLEAFENEKLQLFLRGNEILLAYEQDKIETINELIQATVKTQTTEANSRYKTSLERINNYALVKKSELEYEKALEASTKMEKLLALANVSSQLLDSYNQYNVGTTLSLAQFIDSLLFRNELLSSDSDEVIERKTQTLLKAQTTINTKKEFLDVYNLLPTILTDDANWKIYTQLKHDITLATSENNEINFNNNLTVEQINAKKVQLSAKIASFKRQKETLMEAFNEAIKGVDDQVKRLDNEALKMRQSNPSYTFNNYYLVAKKNYNQAKAEDQRENVNTEDINNQSLALQIAYQKDLALNKLKDIETFAGSETFVDTTTFYKGTKSEVLAERATFDSLMKLEIAKDNLSLDDLKTINEKIKDFFELFNFQKNAIDYIESLINADITDLIHIHQLTSDIVSQAINSTLPASYTNYNDLKEKYSQLRDVLFREFDIDKIRLLIEFTLENTDNTKGPFGIVKTFNDGGGVNFDTGAPEKLESWVDEIKRQTRDAIIKDQLIPIINRVNKIKQEVSAIADLSQAAGEANEAIHNLTNDNLALVKYYSVSLAGFIVEARNSFFIENDQDNNNFYNTLKDKISFSHKKILQADLLAGKLEEIREIVNDNAFNLRSIGNQSGIDKLNDLNNYLRSFETTAQNEDYSQVAVEKITLLKDKATQFKNIIDAANTVLTTVNNWLNQSSASKITDANSLLQLVWDAIPTNVANPTSVLGKQAGNTYNVNDLFDLSSTNTLTLEQYTQLSEKIVQEITTEHQKIQTKNAYRETTDAKIQALKAKDFTAVVHNDFKDSLLAFLTQLEQENNSQISFTTSPDESGDLNQTRAKVEIVGNNFDVLKTLAQKAFELANLNNQIISTDNKVIAEKTKAQELLNKVKSYYDDSNKMSATGNDSIASVTMELEDQFFRLTLWSKYQIVKNLLDNDKTLDQNQKTPIQAKLDAFNNEYNDVNSVPRDLFNKYFRDVSDVGQNEPASAKNNLIKYVLENSINLKKVLNDANAFLSLEDQDLDDADVQSKFNVLKATINNQQNNPTTALSDNNNSEEDKVNLFNALNDQITNLVTAKKNQIDRQLILDNQVKDYVDQNASTFNKNMLADPYVRNFLEAAITNLQNASNDIDNISYSEANILIKNAKSVLNDQIFDLYTKAKHEVQTIQNSMIDYFNDFDATHVDVRNGAGVSGAEYAPLVNLNNLITTALAQDLNSSANYVNKINTMIAVITSNADNIISTFATHVKDSFKHKFNPKSTQAGAGLPGFYVKLFEILDPLQNHIAGKNQNHYLYNDLSTLETQYNLLKSEFKNVNDFYGTIIDKNDATSLSLFAVKVDSLNKKFVAFQNQARKLARAAVENNPLKDIFADLYIASHSYDKNQSETDEIKNEYQTFKATLNQKIVNINELTLDNNTFNNLTENSNNGNVIFDALSALYTNKDWINDQGRKEKLFSSLNVNPNRTNPLEATANDDLRNKSQFDQKFKVIIAKDEYTRRTFEQNFSEIQRLSVVNNPRQTNRVRIDNNDNFLDMFKQFAFTKKDIQVDSDVKSIFSPVTFKVYIEKYDPNNWFMNVDDPRQQDVDRRSLKAKLVYVYDSNAANVGKIEVSKEVVMTFKTVDIAQIPDGNSSIFFDPSKSATSSSDGIGYSQRFAVLDVDEAGWNIAQSTNANDTNLKNQVILKTYNLMKKAIFGFNDSNSIIDGSGIIKENNNYNNFISSPTNSEFSNVSSIGGGISNRISAFLNKDNRNSHTNYAFDIQNQESIAVTFNTQLSTTKDDEYLRIFPLDQEKGFAFLQIQGGFLTGYVPNGTTAGTTYSPQVNDNKIHDPSSDIYRGNANWWEIDKNNLPSGVNMNLYKFNIDYNPVTRKVYIYNSWLENSLYLPNRRIIGAKIIDFYDQIKNNNLFNLEDRNFLKTIGDSYNGGVTNFIPSPEQLARVYSIVSANTGTIFSENTNPTTSKLPTTSDEALGSVSFPPVSGGQPVIVRSIVALPQNSPTPPPTDTFLNPENAVNDTKSTLYTKNPGTDFIVKKSARVPLYSASINKFWFKIRNR</sequence>
<accession>A0A449B206</accession>
<gene>
    <name evidence="3" type="ORF">NCTC10181_00429</name>
</gene>
<keyword evidence="1" id="KW-0175">Coiled coil</keyword>
<keyword evidence="4" id="KW-1185">Reference proteome</keyword>
<dbReference type="EMBL" id="LR215036">
    <property type="protein sequence ID" value="VEU74575.1"/>
    <property type="molecule type" value="Genomic_DNA"/>
</dbReference>
<feature type="coiled-coil region" evidence="1">
    <location>
        <begin position="1067"/>
        <end position="1112"/>
    </location>
</feature>
<proteinExistence type="predicted"/>
<evidence type="ECO:0000256" key="1">
    <source>
        <dbReference type="SAM" id="Coils"/>
    </source>
</evidence>